<feature type="domain" description="RNase H type-1" evidence="3">
    <location>
        <begin position="1113"/>
        <end position="1255"/>
    </location>
</feature>
<dbReference type="PROSITE" id="PS50879">
    <property type="entry name" value="RNASE_H_1"/>
    <property type="match status" value="1"/>
</dbReference>
<feature type="compositionally biased region" description="Basic and acidic residues" evidence="2">
    <location>
        <begin position="1309"/>
        <end position="1319"/>
    </location>
</feature>
<dbReference type="CDD" id="cd09280">
    <property type="entry name" value="RNase_HI_eukaryote_like"/>
    <property type="match status" value="1"/>
</dbReference>
<dbReference type="EMBL" id="JAACJP010000001">
    <property type="protein sequence ID" value="KAF5387990.1"/>
    <property type="molecule type" value="Genomic_DNA"/>
</dbReference>
<dbReference type="InterPro" id="IPR036691">
    <property type="entry name" value="Endo/exonu/phosph_ase_sf"/>
</dbReference>
<feature type="compositionally biased region" description="Low complexity" evidence="2">
    <location>
        <begin position="253"/>
        <end position="264"/>
    </location>
</feature>
<dbReference type="OrthoDB" id="3051324at2759"/>
<dbReference type="Proteomes" id="UP000565441">
    <property type="component" value="Unassembled WGS sequence"/>
</dbReference>
<feature type="region of interest" description="Disordered" evidence="2">
    <location>
        <begin position="1"/>
        <end position="28"/>
    </location>
</feature>
<evidence type="ECO:0000256" key="2">
    <source>
        <dbReference type="SAM" id="MobiDB-lite"/>
    </source>
</evidence>
<dbReference type="PANTHER" id="PTHR47027:SF30">
    <property type="entry name" value="THAP-TYPE DOMAIN-CONTAINING PROTEIN"/>
    <property type="match status" value="1"/>
</dbReference>
<feature type="compositionally biased region" description="Pro residues" evidence="2">
    <location>
        <begin position="314"/>
        <end position="325"/>
    </location>
</feature>
<protein>
    <recommendedName>
        <fullName evidence="3">RNase H type-1 domain-containing protein</fullName>
    </recommendedName>
</protein>
<feature type="region of interest" description="Disordered" evidence="2">
    <location>
        <begin position="42"/>
        <end position="81"/>
    </location>
</feature>
<feature type="region of interest" description="Disordered" evidence="2">
    <location>
        <begin position="623"/>
        <end position="673"/>
    </location>
</feature>
<feature type="region of interest" description="Disordered" evidence="2">
    <location>
        <begin position="1308"/>
        <end position="1328"/>
    </location>
</feature>
<dbReference type="GO" id="GO:0004523">
    <property type="term" value="F:RNA-DNA hybrid ribonuclease activity"/>
    <property type="evidence" value="ECO:0007669"/>
    <property type="project" value="InterPro"/>
</dbReference>
<dbReference type="InterPro" id="IPR005135">
    <property type="entry name" value="Endo/exonuclease/phosphatase"/>
</dbReference>
<dbReference type="SUPFAM" id="SSF53098">
    <property type="entry name" value="Ribonuclease H-like"/>
    <property type="match status" value="1"/>
</dbReference>
<feature type="coiled-coil region" evidence="1">
    <location>
        <begin position="531"/>
        <end position="565"/>
    </location>
</feature>
<sequence length="2092" mass="229281">MNQSAESQDSDPDQRTTPQTAALGGLPLQLVNGRLVEATHAMRSRSTPLWAGERASRSTASPTKTTADPNPSSKRGTRLLDEPVNTPLTFRRTIEDERRESDGGVGNRMVSGEVFALYTREHSPRTSNTVTHAQLNMSNTITPANTTAGTVTVNTATLPLTETGAKGVTETQAADDAGTVLLPTLLGARAPTNEVIRHLAFGKTKSGTGQQAAARPATHEALPIAFHFGTAMQVAADPMTTKAALGQGENSSAGQQAAEAAWAEQRGDARRDAAAHTPGQTRSATATTGSPTAAPDTPRLTRSATMPSITADAPFPPDTASPPEPPVRKGKEHLPGSQTAVLAKLAADLQLTLPPSAKETVPNGLTRTNANIAALANHIANLRASVADVKATQTNDTRRLRSDVSTTHTEQSQQSAALSTLEERVSSLGSAVDKVEGEMRELRDFGISDYDHTGGGPHNAAALTNHLGVLQGEMQADLATIRADLSTAQDYSKSLVEACRQEFQNIGGVNTTLQGALLAVQQQVNPMGGRMAEAEERAARAEKRCAEVERKNAVLEKDLLDVRANLAKLGKDFANSALATRGAPNSIAPPTLFGNPTGGFTGLATPGAVLSAPPNAVSMFGGTQAPSLPSHAPSITPALPTSPAGALRPTDYQGATKRPAQAQPMGAPATKRMNEGRRASFPFTIELVPVKESPHANTPQALFRLYAKHGANVTRPAEFHAELRVGRPALSEGGQEMVLIVGFRSESAASQFVMAWRASHNSITTATKLIDRGNQGGMGSMASGSSRGDEEMMSLVVGGRGFRSFTIMSWNIFGNYAAKILSPEFNKDIGQYDVVLLQETHLWPEEESSTPVPPEYYMIAVSRPRRASWQRWGGGVMALVRKGIKAEVAVHLSVGDIIVLDMGNCYIVGAYILPSTSRWEGWTDVSPEIRLREVLAVCTASSKPVIVMGDLNARTASLSGSPLHPPRNSCDSMTNTRGRQVLSWVQDFALCILNGTATEAHTPGRFTSFQPNGRAVVDYAIVSLRALALVLELKVLEPPEDPDCAWADHTPLVLTVNRTLAIIEPTRVGRREKIQIEWPAAESGIDILWEATMKSKETLEQGLERLYGKTYHWTQEVQVYTDGSCLNNGKRNAAAGSGTFWGLHSHKNRAQRAPGPGPQTNNRGEIFAVILALLEADPRKSLRVTTDSELVIREACYWAPLHDNMGWDRPNGDLLHDMVKLLAARQAPTRFVWIKGHSGNEWGDAADRLAKEGARLPEVGNYRHLVDAPWAATGAPPHEGTMDAGKVSTALPETPTARPVEPAIEVLDDPDRRDGLSHRGREKTRKLQQSMRNALLDCNGPGEFWRLIRKWTDARPAETEVSLDALTNELQARMNAPLEMPTSFNREQLALNKVLAAALPTYGVDTTPDGLFSRAFGEEEIAWGKNHVRTHTIDSATGADGYTYRDIMTIPNTKIAELLNACLNEMEIPSRWLASLVIGIPKPEKDRKAAENYRLIVLECCLLKFFTLLIDRRVRDYAERHAIIPETQNGFREGYRTNNNPFILRTMTEKAKAEGTPLYIAYIDLKNAFPWTDRETLWLKLNTWGISGPVVNWLRKLYGSMTYMVRLDGDLSNRFQCNLGLLTGDPGSPGNWNIYLSDFVVSHFPGDMLLHNVYVSQLEQADDIMIATPCPVAFQGKLTDMAAWAADNGCETQLEKCVFSIAGPKPKQPYAFYLGSHRLKEVRDFKYVGVHFRTFSDNMFVEHYRVNTEKARRMANMCLGVDRFVGDMPAWESRTLYVARVDPYLTSAAEVILDTIAPHWEGLEKVQCYYLRRMLRIHARSVKAVLFSETGLLPIRYRRVVLALGFLKHVVCLPEDRLVWSAMAESFKLARMGHGSWVTDLKLVLANLPDPILWVLPEGSMDADMVDSLIDEVKASADRWVDGVVLSSARTRDLLAGRMEMVEGRLVKKVIAFRHYLRVKIPKHRRALTHVVLCCHALAVERLRWAERRRPAVARELRVCRLCRDGVEDAVHALLVCAHAPVQRYRRVFYAQVDAALPGFRSRFTDAEAMMRDLLGQRVTVALLAKFCYDVLEVFYAEPMLIPAGLMLIPDT</sequence>
<evidence type="ECO:0000256" key="1">
    <source>
        <dbReference type="SAM" id="Coils"/>
    </source>
</evidence>
<dbReference type="InterPro" id="IPR002156">
    <property type="entry name" value="RNaseH_domain"/>
</dbReference>
<dbReference type="CDD" id="cd01650">
    <property type="entry name" value="RT_nLTR_like"/>
    <property type="match status" value="1"/>
</dbReference>
<name>A0A8H5HRP6_9AGAR</name>
<organism evidence="4 5">
    <name type="scientific">Tricholomella constricta</name>
    <dbReference type="NCBI Taxonomy" id="117010"/>
    <lineage>
        <taxon>Eukaryota</taxon>
        <taxon>Fungi</taxon>
        <taxon>Dikarya</taxon>
        <taxon>Basidiomycota</taxon>
        <taxon>Agaricomycotina</taxon>
        <taxon>Agaricomycetes</taxon>
        <taxon>Agaricomycetidae</taxon>
        <taxon>Agaricales</taxon>
        <taxon>Tricholomatineae</taxon>
        <taxon>Lyophyllaceae</taxon>
        <taxon>Tricholomella</taxon>
    </lineage>
</organism>
<dbReference type="PANTHER" id="PTHR47027">
    <property type="entry name" value="REVERSE TRANSCRIPTASE DOMAIN-CONTAINING PROTEIN"/>
    <property type="match status" value="1"/>
</dbReference>
<evidence type="ECO:0000313" key="4">
    <source>
        <dbReference type="EMBL" id="KAF5387990.1"/>
    </source>
</evidence>
<dbReference type="Gene3D" id="3.30.420.10">
    <property type="entry name" value="Ribonuclease H-like superfamily/Ribonuclease H"/>
    <property type="match status" value="1"/>
</dbReference>
<feature type="compositionally biased region" description="Polar residues" evidence="2">
    <location>
        <begin position="57"/>
        <end position="74"/>
    </location>
</feature>
<dbReference type="InterPro" id="IPR012337">
    <property type="entry name" value="RNaseH-like_sf"/>
</dbReference>
<evidence type="ECO:0000313" key="5">
    <source>
        <dbReference type="Proteomes" id="UP000565441"/>
    </source>
</evidence>
<evidence type="ECO:0000259" key="3">
    <source>
        <dbReference type="PROSITE" id="PS50879"/>
    </source>
</evidence>
<dbReference type="GO" id="GO:0003676">
    <property type="term" value="F:nucleic acid binding"/>
    <property type="evidence" value="ECO:0007669"/>
    <property type="project" value="InterPro"/>
</dbReference>
<keyword evidence="5" id="KW-1185">Reference proteome</keyword>
<keyword evidence="1" id="KW-0175">Coiled coil</keyword>
<dbReference type="InterPro" id="IPR036397">
    <property type="entry name" value="RNaseH_sf"/>
</dbReference>
<feature type="compositionally biased region" description="Basic and acidic residues" evidence="2">
    <location>
        <begin position="265"/>
        <end position="274"/>
    </location>
</feature>
<accession>A0A8H5HRP6</accession>
<reference evidence="4 5" key="1">
    <citation type="journal article" date="2020" name="ISME J.">
        <title>Uncovering the hidden diversity of litter-decomposition mechanisms in mushroom-forming fungi.</title>
        <authorList>
            <person name="Floudas D."/>
            <person name="Bentzer J."/>
            <person name="Ahren D."/>
            <person name="Johansson T."/>
            <person name="Persson P."/>
            <person name="Tunlid A."/>
        </authorList>
    </citation>
    <scope>NUCLEOTIDE SEQUENCE [LARGE SCALE GENOMIC DNA]</scope>
    <source>
        <strain evidence="4 5">CBS 661.87</strain>
    </source>
</reference>
<dbReference type="Gene3D" id="3.60.10.10">
    <property type="entry name" value="Endonuclease/exonuclease/phosphatase"/>
    <property type="match status" value="1"/>
</dbReference>
<proteinExistence type="predicted"/>
<dbReference type="Pfam" id="PF00075">
    <property type="entry name" value="RNase_H"/>
    <property type="match status" value="1"/>
</dbReference>
<comment type="caution">
    <text evidence="4">The sequence shown here is derived from an EMBL/GenBank/DDBJ whole genome shotgun (WGS) entry which is preliminary data.</text>
</comment>
<dbReference type="SUPFAM" id="SSF56219">
    <property type="entry name" value="DNase I-like"/>
    <property type="match status" value="1"/>
</dbReference>
<feature type="region of interest" description="Disordered" evidence="2">
    <location>
        <begin position="244"/>
        <end position="334"/>
    </location>
</feature>
<feature type="compositionally biased region" description="Low complexity" evidence="2">
    <location>
        <begin position="281"/>
        <end position="298"/>
    </location>
</feature>
<dbReference type="Pfam" id="PF03372">
    <property type="entry name" value="Exo_endo_phos"/>
    <property type="match status" value="1"/>
</dbReference>
<feature type="compositionally biased region" description="Polar residues" evidence="2">
    <location>
        <begin position="403"/>
        <end position="418"/>
    </location>
</feature>
<feature type="region of interest" description="Disordered" evidence="2">
    <location>
        <begin position="393"/>
        <end position="419"/>
    </location>
</feature>
<gene>
    <name evidence="4" type="ORF">D9615_000312</name>
</gene>
<dbReference type="Pfam" id="PF00078">
    <property type="entry name" value="RVT_1"/>
    <property type="match status" value="1"/>
</dbReference>
<dbReference type="InterPro" id="IPR000477">
    <property type="entry name" value="RT_dom"/>
</dbReference>